<accession>A0A9P4M0A1</accession>
<dbReference type="EMBL" id="ML978711">
    <property type="protein sequence ID" value="KAF2092050.1"/>
    <property type="molecule type" value="Genomic_DNA"/>
</dbReference>
<evidence type="ECO:0000259" key="2">
    <source>
        <dbReference type="PROSITE" id="PS51035"/>
    </source>
</evidence>
<organism evidence="3 4">
    <name type="scientific">Saccharata proteae CBS 121410</name>
    <dbReference type="NCBI Taxonomy" id="1314787"/>
    <lineage>
        <taxon>Eukaryota</taxon>
        <taxon>Fungi</taxon>
        <taxon>Dikarya</taxon>
        <taxon>Ascomycota</taxon>
        <taxon>Pezizomycotina</taxon>
        <taxon>Dothideomycetes</taxon>
        <taxon>Dothideomycetes incertae sedis</taxon>
        <taxon>Botryosphaeriales</taxon>
        <taxon>Saccharataceae</taxon>
        <taxon>Saccharata</taxon>
    </lineage>
</organism>
<dbReference type="Pfam" id="PF02179">
    <property type="entry name" value="BAG"/>
    <property type="match status" value="1"/>
</dbReference>
<feature type="compositionally biased region" description="Pro residues" evidence="1">
    <location>
        <begin position="248"/>
        <end position="259"/>
    </location>
</feature>
<name>A0A9P4M0A1_9PEZI</name>
<evidence type="ECO:0000256" key="1">
    <source>
        <dbReference type="SAM" id="MobiDB-lite"/>
    </source>
</evidence>
<dbReference type="GO" id="GO:0051087">
    <property type="term" value="F:protein-folding chaperone binding"/>
    <property type="evidence" value="ECO:0007669"/>
    <property type="project" value="InterPro"/>
</dbReference>
<dbReference type="SUPFAM" id="SSF63491">
    <property type="entry name" value="BAG domain"/>
    <property type="match status" value="1"/>
</dbReference>
<dbReference type="OrthoDB" id="417450at2759"/>
<dbReference type="InterPro" id="IPR003103">
    <property type="entry name" value="BAG_domain"/>
</dbReference>
<gene>
    <name evidence="3" type="ORF">K490DRAFT_30933</name>
</gene>
<keyword evidence="4" id="KW-1185">Reference proteome</keyword>
<dbReference type="SMART" id="SM00264">
    <property type="entry name" value="BAG"/>
    <property type="match status" value="1"/>
</dbReference>
<dbReference type="Gene3D" id="1.20.58.120">
    <property type="entry name" value="BAG domain"/>
    <property type="match status" value="1"/>
</dbReference>
<evidence type="ECO:0000313" key="3">
    <source>
        <dbReference type="EMBL" id="KAF2092050.1"/>
    </source>
</evidence>
<evidence type="ECO:0000313" key="4">
    <source>
        <dbReference type="Proteomes" id="UP000799776"/>
    </source>
</evidence>
<dbReference type="AlphaFoldDB" id="A0A9P4M0A1"/>
<feature type="region of interest" description="Disordered" evidence="1">
    <location>
        <begin position="1"/>
        <end position="27"/>
    </location>
</feature>
<feature type="compositionally biased region" description="Basic residues" evidence="1">
    <location>
        <begin position="185"/>
        <end position="202"/>
    </location>
</feature>
<proteinExistence type="predicted"/>
<dbReference type="PROSITE" id="PS51035">
    <property type="entry name" value="BAG"/>
    <property type="match status" value="1"/>
</dbReference>
<comment type="caution">
    <text evidence="3">The sequence shown here is derived from an EMBL/GenBank/DDBJ whole genome shotgun (WGS) entry which is preliminary data.</text>
</comment>
<protein>
    <recommendedName>
        <fullName evidence="2">BAG domain-containing protein</fullName>
    </recommendedName>
</protein>
<feature type="domain" description="BAG" evidence="2">
    <location>
        <begin position="275"/>
        <end position="346"/>
    </location>
</feature>
<dbReference type="Proteomes" id="UP000799776">
    <property type="component" value="Unassembled WGS sequence"/>
</dbReference>
<reference evidence="3" key="1">
    <citation type="journal article" date="2020" name="Stud. Mycol.">
        <title>101 Dothideomycetes genomes: a test case for predicting lifestyles and emergence of pathogens.</title>
        <authorList>
            <person name="Haridas S."/>
            <person name="Albert R."/>
            <person name="Binder M."/>
            <person name="Bloem J."/>
            <person name="Labutti K."/>
            <person name="Salamov A."/>
            <person name="Andreopoulos B."/>
            <person name="Baker S."/>
            <person name="Barry K."/>
            <person name="Bills G."/>
            <person name="Bluhm B."/>
            <person name="Cannon C."/>
            <person name="Castanera R."/>
            <person name="Culley D."/>
            <person name="Daum C."/>
            <person name="Ezra D."/>
            <person name="Gonzalez J."/>
            <person name="Henrissat B."/>
            <person name="Kuo A."/>
            <person name="Liang C."/>
            <person name="Lipzen A."/>
            <person name="Lutzoni F."/>
            <person name="Magnuson J."/>
            <person name="Mondo S."/>
            <person name="Nolan M."/>
            <person name="Ohm R."/>
            <person name="Pangilinan J."/>
            <person name="Park H.-J."/>
            <person name="Ramirez L."/>
            <person name="Alfaro M."/>
            <person name="Sun H."/>
            <person name="Tritt A."/>
            <person name="Yoshinaga Y."/>
            <person name="Zwiers L.-H."/>
            <person name="Turgeon B."/>
            <person name="Goodwin S."/>
            <person name="Spatafora J."/>
            <person name="Crous P."/>
            <person name="Grigoriev I."/>
        </authorList>
    </citation>
    <scope>NUCLEOTIDE SEQUENCE</scope>
    <source>
        <strain evidence="3">CBS 121410</strain>
    </source>
</reference>
<feature type="region of interest" description="Disordered" evidence="1">
    <location>
        <begin position="148"/>
        <end position="259"/>
    </location>
</feature>
<dbReference type="InterPro" id="IPR036533">
    <property type="entry name" value="BAG_dom_sf"/>
</dbReference>
<sequence length="346" mass="36759">MSWSSKFGSWGGRFSPFTARGDSSNSAQVSDADFSYITAEDLKNPAAGYQNVDAPATANNGETDVVVLKNKRVSYPVHFARGAIDSGELGVAHIRAAAARKMDVDDARRIKLFYKGRQLRDEQQARAVGLRSDTEAEILCVVGESAPQAHRGGSAYGQQGWSAGSDEEDTTDQDGRDGSADRSASTKKKRNKRGGKKSRKNKGGGAGGDGSGTSTPSHGVYTTAGAGAEFLGTTGGAVPPRPSSAAPPSRPGSTAPPPQTALQKLDAISSNFHTKLVPECVQFMNHPPSDRAKKEFEHKKLTEIILAQVLLKLDAVETEGDGEARARRKELVRECNAMLGKLDEVM</sequence>